<organism evidence="7 8">
    <name type="scientific">Parascedosporium putredinis</name>
    <dbReference type="NCBI Taxonomy" id="1442378"/>
    <lineage>
        <taxon>Eukaryota</taxon>
        <taxon>Fungi</taxon>
        <taxon>Dikarya</taxon>
        <taxon>Ascomycota</taxon>
        <taxon>Pezizomycotina</taxon>
        <taxon>Sordariomycetes</taxon>
        <taxon>Hypocreomycetidae</taxon>
        <taxon>Microascales</taxon>
        <taxon>Microascaceae</taxon>
        <taxon>Parascedosporium</taxon>
    </lineage>
</organism>
<name>A0A9P1M9D6_9PEZI</name>
<dbReference type="PANTHER" id="PTHR10279">
    <property type="entry name" value="ORNITHINE DECARBOXYLASE ANTIZYME"/>
    <property type="match status" value="1"/>
</dbReference>
<evidence type="ECO:0000256" key="4">
    <source>
        <dbReference type="ARBA" id="ARBA00017712"/>
    </source>
</evidence>
<dbReference type="GO" id="GO:0005737">
    <property type="term" value="C:cytoplasm"/>
    <property type="evidence" value="ECO:0007669"/>
    <property type="project" value="TreeGrafter"/>
</dbReference>
<sequence length="165" mass="18208">MSAVFCGEQDPAGNGSDMMGEDSLATPPDDRYNLLHDNCARPLYHNGANSVTISAWAEVWDYLGGTSYRAFVADQNGEKTLFAFLDHNIIDLDLKQGLMALIELAESALGCARIVMCVDRDVSRSQAQAVLKSFRWVGFDLATLDFLSTDLDVTSEKWLFLSMDV</sequence>
<dbReference type="Gene3D" id="3.40.630.60">
    <property type="match status" value="1"/>
</dbReference>
<dbReference type="PANTHER" id="PTHR10279:SF10">
    <property type="entry name" value="ORNITHINE DECARBOXYLASE ANTIZYME"/>
    <property type="match status" value="1"/>
</dbReference>
<comment type="caution">
    <text evidence="7">The sequence shown here is derived from an EMBL/GenBank/DDBJ whole genome shotgun (WGS) entry which is preliminary data.</text>
</comment>
<keyword evidence="8" id="KW-1185">Reference proteome</keyword>
<dbReference type="GO" id="GO:0008073">
    <property type="term" value="F:ornithine decarboxylase inhibitor activity"/>
    <property type="evidence" value="ECO:0007669"/>
    <property type="project" value="InterPro"/>
</dbReference>
<evidence type="ECO:0000313" key="8">
    <source>
        <dbReference type="Proteomes" id="UP000838763"/>
    </source>
</evidence>
<evidence type="ECO:0000256" key="5">
    <source>
        <dbReference type="ARBA" id="ARBA00022758"/>
    </source>
</evidence>
<comment type="similarity">
    <text evidence="2">Belongs to the ODC antizyme family.</text>
</comment>
<feature type="region of interest" description="Disordered" evidence="6">
    <location>
        <begin position="1"/>
        <end position="23"/>
    </location>
</feature>
<evidence type="ECO:0000313" key="7">
    <source>
        <dbReference type="EMBL" id="CAI4215107.1"/>
    </source>
</evidence>
<dbReference type="InterPro" id="IPR002993">
    <property type="entry name" value="ODC_AZ"/>
</dbReference>
<proteinExistence type="inferred from homology"/>
<dbReference type="Proteomes" id="UP000838763">
    <property type="component" value="Unassembled WGS sequence"/>
</dbReference>
<dbReference type="EMBL" id="CALLCH030000012">
    <property type="protein sequence ID" value="CAI4215107.1"/>
    <property type="molecule type" value="Genomic_DNA"/>
</dbReference>
<reference evidence="7" key="1">
    <citation type="submission" date="2022-11" db="EMBL/GenBank/DDBJ databases">
        <authorList>
            <person name="Scott C."/>
            <person name="Bruce N."/>
        </authorList>
    </citation>
    <scope>NUCLEOTIDE SEQUENCE</scope>
</reference>
<dbReference type="Pfam" id="PF02100">
    <property type="entry name" value="ODC_AZ"/>
    <property type="match status" value="1"/>
</dbReference>
<comment type="subunit">
    <text evidence="3">Interacts with ODC and thereby sterically blocks ODC homodimerization.</text>
</comment>
<dbReference type="SUPFAM" id="SSF55729">
    <property type="entry name" value="Acyl-CoA N-acyltransferases (Nat)"/>
    <property type="match status" value="1"/>
</dbReference>
<evidence type="ECO:0000256" key="6">
    <source>
        <dbReference type="SAM" id="MobiDB-lite"/>
    </source>
</evidence>
<dbReference type="OrthoDB" id="5959761at2759"/>
<comment type="function">
    <text evidence="1">Ornithine decarboxylase (ODC) antizyme protein that negatively regulates ODC activity and intracellular polyamine biosynthesis in response to increased intracellular polyamine levels. Binds to ODC monomers, inhibiting the assembly of the functional ODC homodimer, and targets the monomers for ubiquitin-independent proteolytic destruction by the 26S proteasome.</text>
</comment>
<accession>A0A9P1M9D6</accession>
<evidence type="ECO:0000256" key="2">
    <source>
        <dbReference type="ARBA" id="ARBA00008796"/>
    </source>
</evidence>
<evidence type="ECO:0000256" key="1">
    <source>
        <dbReference type="ARBA" id="ARBA00002307"/>
    </source>
</evidence>
<dbReference type="GO" id="GO:0045732">
    <property type="term" value="P:positive regulation of protein catabolic process"/>
    <property type="evidence" value="ECO:0007669"/>
    <property type="project" value="TreeGrafter"/>
</dbReference>
<dbReference type="InterPro" id="IPR038581">
    <property type="entry name" value="ODC_AZ_sf"/>
</dbReference>
<protein>
    <recommendedName>
        <fullName evidence="4">Ornithine decarboxylase antizyme</fullName>
    </recommendedName>
</protein>
<dbReference type="GO" id="GO:0005634">
    <property type="term" value="C:nucleus"/>
    <property type="evidence" value="ECO:0007669"/>
    <property type="project" value="TreeGrafter"/>
</dbReference>
<keyword evidence="5" id="KW-0688">Ribosomal frameshifting</keyword>
<dbReference type="GO" id="GO:0075523">
    <property type="term" value="P:viral translational frameshifting"/>
    <property type="evidence" value="ECO:0007669"/>
    <property type="project" value="UniProtKB-KW"/>
</dbReference>
<gene>
    <name evidence="7" type="ORF">PPNO1_LOCUS4827</name>
</gene>
<dbReference type="InterPro" id="IPR016181">
    <property type="entry name" value="Acyl_CoA_acyltransferase"/>
</dbReference>
<evidence type="ECO:0000256" key="3">
    <source>
        <dbReference type="ARBA" id="ARBA00011486"/>
    </source>
</evidence>
<dbReference type="AlphaFoldDB" id="A0A9P1M9D6"/>